<organism evidence="3 4">
    <name type="scientific">Laticauda laticaudata</name>
    <name type="common">Blue-ringed sea krait</name>
    <name type="synonym">Blue-lipped sea krait</name>
    <dbReference type="NCBI Taxonomy" id="8630"/>
    <lineage>
        <taxon>Eukaryota</taxon>
        <taxon>Metazoa</taxon>
        <taxon>Chordata</taxon>
        <taxon>Craniata</taxon>
        <taxon>Vertebrata</taxon>
        <taxon>Euteleostomi</taxon>
        <taxon>Lepidosauria</taxon>
        <taxon>Squamata</taxon>
        <taxon>Bifurcata</taxon>
        <taxon>Unidentata</taxon>
        <taxon>Episquamata</taxon>
        <taxon>Toxicofera</taxon>
        <taxon>Serpentes</taxon>
        <taxon>Colubroidea</taxon>
        <taxon>Elapidae</taxon>
        <taxon>Laticaudinae</taxon>
        <taxon>Laticauda</taxon>
    </lineage>
</organism>
<keyword evidence="4" id="KW-1185">Reference proteome</keyword>
<dbReference type="InterPro" id="IPR036397">
    <property type="entry name" value="RNaseH_sf"/>
</dbReference>
<dbReference type="SMART" id="SM00474">
    <property type="entry name" value="35EXOc"/>
    <property type="match status" value="1"/>
</dbReference>
<dbReference type="GeneTree" id="ENSGT00390000006843"/>
<dbReference type="FunFam" id="3.30.420.10:FF:000074">
    <property type="entry name" value="exonuclease mut-7 homolog isoform X2"/>
    <property type="match status" value="1"/>
</dbReference>
<dbReference type="PANTHER" id="PTHR47765:SF2">
    <property type="entry name" value="EXONUCLEASE MUT-7 HOMOLOG"/>
    <property type="match status" value="1"/>
</dbReference>
<feature type="compositionally biased region" description="Basic and acidic residues" evidence="1">
    <location>
        <begin position="572"/>
        <end position="584"/>
    </location>
</feature>
<dbReference type="GO" id="GO:0008408">
    <property type="term" value="F:3'-5' exonuclease activity"/>
    <property type="evidence" value="ECO:0007669"/>
    <property type="project" value="InterPro"/>
</dbReference>
<dbReference type="InterPro" id="IPR012337">
    <property type="entry name" value="RNaseH-like_sf"/>
</dbReference>
<evidence type="ECO:0000259" key="2">
    <source>
        <dbReference type="SMART" id="SM00474"/>
    </source>
</evidence>
<dbReference type="GO" id="GO:0006139">
    <property type="term" value="P:nucleobase-containing compound metabolic process"/>
    <property type="evidence" value="ECO:0007669"/>
    <property type="project" value="InterPro"/>
</dbReference>
<dbReference type="PANTHER" id="PTHR47765">
    <property type="entry name" value="3'-5' EXONUCLEASE DOMAIN-CONTAINING PROTEIN"/>
    <property type="match status" value="1"/>
</dbReference>
<evidence type="ECO:0000313" key="3">
    <source>
        <dbReference type="Ensembl" id="ENSLLTP00000001503.1"/>
    </source>
</evidence>
<reference evidence="3" key="2">
    <citation type="submission" date="2025-09" db="UniProtKB">
        <authorList>
            <consortium name="Ensembl"/>
        </authorList>
    </citation>
    <scope>IDENTIFICATION</scope>
</reference>
<name>A0A8C5REB9_LATLA</name>
<dbReference type="Gene3D" id="3.30.420.10">
    <property type="entry name" value="Ribonuclease H-like superfamily/Ribonuclease H"/>
    <property type="match status" value="1"/>
</dbReference>
<feature type="domain" description="3'-5' exonuclease" evidence="2">
    <location>
        <begin position="334"/>
        <end position="545"/>
    </location>
</feature>
<sequence length="823" mass="92571">MEKLREEMRLGFASLPDPLAWLLDVLDCCKDWGGPGLLAHIVRELQGWIKSHARDQPSGLKLEELQARLFTCLTRCNVSLLHPLISIYQLHTADCHHLLGFVNQLCQQGKFKEAAILSIKLKLQPDLEFEKVCVPLLLQDKMELIEAYVEGSLELQQSLLQLLDSWSVPGFQIKDLARQYRALPGKWPEKINYRTMNKVAFRLLQKYSLDPVLYPHILNQRHLGTLKYLLHKRFVEKSMTQENWSDHIQGIINDNQWLQEQLVQLLVRYAGLEVAAQWARHYSLLGDSLPPGLAARMDDEPAILERDDASQQAPSAWDSLKEGCYQLPVPRADVLFLSTWEEVMACQEQVLQPGQFVGIDMEWRPSFSTIGGKPRVSVVQLAIWGRIFLLDMFRLLQHGEQEVQASLCGFFQSLLGNPAILKLGYGMSGDLRNLMATCGISRDANVQLCGILDLQLVHQKLPKRSKKSCQPAPDPWPAKDKAWGSRLPEKGLSLLVQEVLGRPLNKTEQLSNWEKRPLRETQILYAACDAYCLLEVHAELLKDPAAFGLSSDMVVMMRKDGHPGVKAKKPPRREQEQPPMRKEIPASVPADAPSPSAGILAQDFRVVCDNMLQGLGRSLRCLGVDVRILGNDDEHRRAAEIAREENRVILTSGLPFHSLRSQVGEGRCFSVSCSEKARDVQDVQDFVKLQAHRNRLQNSRCQACNCSQYVKVSKERMGLLRKRSGCWTGEDAEACLGDPGPATNTPEPQSCSPGWQGLEAAGPELLPTGVRLRVEAVPPGVLCKEDLDCFYCCSQCGQVFWEGSHLGRLVSQFREVLELPEES</sequence>
<dbReference type="InterPro" id="IPR002782">
    <property type="entry name" value="Mut7-C_RNAse_dom"/>
</dbReference>
<dbReference type="GO" id="GO:0003676">
    <property type="term" value="F:nucleic acid binding"/>
    <property type="evidence" value="ECO:0007669"/>
    <property type="project" value="InterPro"/>
</dbReference>
<accession>A0A8C5REB9</accession>
<feature type="region of interest" description="Disordered" evidence="1">
    <location>
        <begin position="561"/>
        <end position="592"/>
    </location>
</feature>
<reference evidence="3" key="1">
    <citation type="submission" date="2025-08" db="UniProtKB">
        <authorList>
            <consortium name="Ensembl"/>
        </authorList>
    </citation>
    <scope>IDENTIFICATION</scope>
</reference>
<evidence type="ECO:0000256" key="1">
    <source>
        <dbReference type="SAM" id="MobiDB-lite"/>
    </source>
</evidence>
<evidence type="ECO:0000313" key="4">
    <source>
        <dbReference type="Proteomes" id="UP000694406"/>
    </source>
</evidence>
<gene>
    <name evidence="3" type="primary">EXD3</name>
</gene>
<dbReference type="Ensembl" id="ENSLLTT00000001560.1">
    <property type="protein sequence ID" value="ENSLLTP00000001503.1"/>
    <property type="gene ID" value="ENSLLTG00000001162.1"/>
</dbReference>
<dbReference type="InterPro" id="IPR002562">
    <property type="entry name" value="3'-5'_exonuclease_dom"/>
</dbReference>
<dbReference type="SUPFAM" id="SSF53098">
    <property type="entry name" value="Ribonuclease H-like"/>
    <property type="match status" value="1"/>
</dbReference>
<dbReference type="Pfam" id="PF01927">
    <property type="entry name" value="Mut7-C"/>
    <property type="match status" value="2"/>
</dbReference>
<protein>
    <submittedName>
        <fullName evidence="3">Exonuclease 3'-5' domain containing 3</fullName>
    </submittedName>
</protein>
<dbReference type="Pfam" id="PF01612">
    <property type="entry name" value="DNA_pol_A_exo1"/>
    <property type="match status" value="1"/>
</dbReference>
<dbReference type="InterPro" id="IPR052408">
    <property type="entry name" value="Exonuclease_MUT-7-like"/>
</dbReference>
<dbReference type="Proteomes" id="UP000694406">
    <property type="component" value="Unplaced"/>
</dbReference>
<proteinExistence type="predicted"/>
<dbReference type="AlphaFoldDB" id="A0A8C5REB9"/>